<feature type="transmembrane region" description="Helical" evidence="1">
    <location>
        <begin position="208"/>
        <end position="232"/>
    </location>
</feature>
<dbReference type="EMBL" id="KN837108">
    <property type="protein sequence ID" value="KIJ46289.1"/>
    <property type="molecule type" value="Genomic_DNA"/>
</dbReference>
<feature type="transmembrane region" description="Helical" evidence="1">
    <location>
        <begin position="82"/>
        <end position="107"/>
    </location>
</feature>
<name>A0A0C9VGX7_SPHS4</name>
<sequence>MDNSTLYYDAQYAQSDLANGYAELASAALLFYDIILTTGDEINFIWRKKVGLGSVLYLSARYGTQLQLIMDTVESIGNVSDTVFYVSGLISTFCFLLYVIGASGISCGRAYAVSSGNRLVMVVCVVLYASFIGINLPQFGISTYSEVGEVTWNQLFIASLVIDMILDAFVLGTTIYYTLRLRRSLKKTLFHRPQSTTELLTQQGALRFLIVFIWSLELSFLASISTSLYAGIDTDLYNPISSILIYRFFLQLREYSYGHAEYATKQSRPPSTMRFAEIPQYLSHAIINELGDGDLYRCAEEDIHADEKKCVLSGIYDKV</sequence>
<gene>
    <name evidence="3" type="ORF">M422DRAFT_778536</name>
</gene>
<feature type="domain" description="DUF6533" evidence="2">
    <location>
        <begin position="21"/>
        <end position="64"/>
    </location>
</feature>
<keyword evidence="4" id="KW-1185">Reference proteome</keyword>
<dbReference type="HOGENOM" id="CLU_065006_0_2_1"/>
<organism evidence="3 4">
    <name type="scientific">Sphaerobolus stellatus (strain SS14)</name>
    <dbReference type="NCBI Taxonomy" id="990650"/>
    <lineage>
        <taxon>Eukaryota</taxon>
        <taxon>Fungi</taxon>
        <taxon>Dikarya</taxon>
        <taxon>Basidiomycota</taxon>
        <taxon>Agaricomycotina</taxon>
        <taxon>Agaricomycetes</taxon>
        <taxon>Phallomycetidae</taxon>
        <taxon>Geastrales</taxon>
        <taxon>Sphaerobolaceae</taxon>
        <taxon>Sphaerobolus</taxon>
    </lineage>
</organism>
<keyword evidence="1" id="KW-0472">Membrane</keyword>
<keyword evidence="1" id="KW-0812">Transmembrane</keyword>
<dbReference type="Pfam" id="PF20151">
    <property type="entry name" value="DUF6533"/>
    <property type="match status" value="1"/>
</dbReference>
<dbReference type="InterPro" id="IPR045340">
    <property type="entry name" value="DUF6533"/>
</dbReference>
<evidence type="ECO:0000313" key="3">
    <source>
        <dbReference type="EMBL" id="KIJ46289.1"/>
    </source>
</evidence>
<evidence type="ECO:0000256" key="1">
    <source>
        <dbReference type="SAM" id="Phobius"/>
    </source>
</evidence>
<feature type="transmembrane region" description="Helical" evidence="1">
    <location>
        <begin position="119"/>
        <end position="136"/>
    </location>
</feature>
<dbReference type="Proteomes" id="UP000054279">
    <property type="component" value="Unassembled WGS sequence"/>
</dbReference>
<evidence type="ECO:0000313" key="4">
    <source>
        <dbReference type="Proteomes" id="UP000054279"/>
    </source>
</evidence>
<keyword evidence="1" id="KW-1133">Transmembrane helix</keyword>
<protein>
    <recommendedName>
        <fullName evidence="2">DUF6533 domain-containing protein</fullName>
    </recommendedName>
</protein>
<proteinExistence type="predicted"/>
<dbReference type="AlphaFoldDB" id="A0A0C9VGX7"/>
<accession>A0A0C9VGX7</accession>
<evidence type="ECO:0000259" key="2">
    <source>
        <dbReference type="Pfam" id="PF20151"/>
    </source>
</evidence>
<dbReference type="OrthoDB" id="2804471at2759"/>
<feature type="transmembrane region" description="Helical" evidence="1">
    <location>
        <begin position="156"/>
        <end position="179"/>
    </location>
</feature>
<reference evidence="3 4" key="1">
    <citation type="submission" date="2014-06" db="EMBL/GenBank/DDBJ databases">
        <title>Evolutionary Origins and Diversification of the Mycorrhizal Mutualists.</title>
        <authorList>
            <consortium name="DOE Joint Genome Institute"/>
            <consortium name="Mycorrhizal Genomics Consortium"/>
            <person name="Kohler A."/>
            <person name="Kuo A."/>
            <person name="Nagy L.G."/>
            <person name="Floudas D."/>
            <person name="Copeland A."/>
            <person name="Barry K.W."/>
            <person name="Cichocki N."/>
            <person name="Veneault-Fourrey C."/>
            <person name="LaButti K."/>
            <person name="Lindquist E.A."/>
            <person name="Lipzen A."/>
            <person name="Lundell T."/>
            <person name="Morin E."/>
            <person name="Murat C."/>
            <person name="Riley R."/>
            <person name="Ohm R."/>
            <person name="Sun H."/>
            <person name="Tunlid A."/>
            <person name="Henrissat B."/>
            <person name="Grigoriev I.V."/>
            <person name="Hibbett D.S."/>
            <person name="Martin F."/>
        </authorList>
    </citation>
    <scope>NUCLEOTIDE SEQUENCE [LARGE SCALE GENOMIC DNA]</scope>
    <source>
        <strain evidence="3 4">SS14</strain>
    </source>
</reference>